<gene>
    <name evidence="3" type="ORF">Ga0074812_12680</name>
</gene>
<dbReference type="PRINTS" id="PR00412">
    <property type="entry name" value="EPOXHYDRLASE"/>
</dbReference>
<evidence type="ECO:0000313" key="4">
    <source>
        <dbReference type="Proteomes" id="UP000198802"/>
    </source>
</evidence>
<dbReference type="GO" id="GO:0016787">
    <property type="term" value="F:hydrolase activity"/>
    <property type="evidence" value="ECO:0007669"/>
    <property type="project" value="UniProtKB-KW"/>
</dbReference>
<evidence type="ECO:0000259" key="2">
    <source>
        <dbReference type="Pfam" id="PF00561"/>
    </source>
</evidence>
<keyword evidence="1" id="KW-0378">Hydrolase</keyword>
<dbReference type="Gene3D" id="3.40.50.1820">
    <property type="entry name" value="alpha/beta hydrolase"/>
    <property type="match status" value="1"/>
</dbReference>
<keyword evidence="4" id="KW-1185">Reference proteome</keyword>
<dbReference type="InterPro" id="IPR000639">
    <property type="entry name" value="Epox_hydrolase-like"/>
</dbReference>
<dbReference type="Proteomes" id="UP000198802">
    <property type="component" value="Unassembled WGS sequence"/>
</dbReference>
<protein>
    <submittedName>
        <fullName evidence="3">Pimeloyl-ACP methyl ester carboxylesterase</fullName>
    </submittedName>
</protein>
<sequence length="315" mass="34704">MTPQHRHLHVNGITMHVAEQGEGPLVLLLHGFPESWYSWRHQIPAIAEAGYHVVAPDQRGYCATDAPSAVDQYTIMHLVGDVVALIDALGEKNAVVVGHDWGAPIAWCTAQLRPDLVRGVVGLSLPPARRGPVPPLVAAREEHGDDFYVLHFQEPGFAESWLGKDLATTFRGVFTGTEATDHEAAPSIDRDVTPGSVSAAKPSWITDADLAVIVDQYATKGFAGGLNWYRNIDRNWELMAPWQDALITPPALYVVGDRDNVRTFCRIPTLERMRALAPALRDVIEVPDCGHWTQQERPNEVNDAIVSFLRQLPPA</sequence>
<dbReference type="InterPro" id="IPR029058">
    <property type="entry name" value="AB_hydrolase_fold"/>
</dbReference>
<accession>A0A0S4QUL1</accession>
<evidence type="ECO:0000256" key="1">
    <source>
        <dbReference type="ARBA" id="ARBA00022801"/>
    </source>
</evidence>
<feature type="domain" description="AB hydrolase-1" evidence="2">
    <location>
        <begin position="24"/>
        <end position="297"/>
    </location>
</feature>
<name>A0A0S4QUL1_9ACTN</name>
<dbReference type="Pfam" id="PF00561">
    <property type="entry name" value="Abhydrolase_1"/>
    <property type="match status" value="1"/>
</dbReference>
<dbReference type="RefSeq" id="WP_091283280.1">
    <property type="nucleotide sequence ID" value="NZ_FAOZ01000026.1"/>
</dbReference>
<dbReference type="AlphaFoldDB" id="A0A0S4QUL1"/>
<organism evidence="3 4">
    <name type="scientific">Parafrankia irregularis</name>
    <dbReference type="NCBI Taxonomy" id="795642"/>
    <lineage>
        <taxon>Bacteria</taxon>
        <taxon>Bacillati</taxon>
        <taxon>Actinomycetota</taxon>
        <taxon>Actinomycetes</taxon>
        <taxon>Frankiales</taxon>
        <taxon>Frankiaceae</taxon>
        <taxon>Parafrankia</taxon>
    </lineage>
</organism>
<reference evidence="4" key="1">
    <citation type="submission" date="2015-11" db="EMBL/GenBank/DDBJ databases">
        <authorList>
            <person name="Varghese N."/>
        </authorList>
    </citation>
    <scope>NUCLEOTIDE SEQUENCE [LARGE SCALE GENOMIC DNA]</scope>
    <source>
        <strain evidence="4">DSM 45899</strain>
    </source>
</reference>
<dbReference type="EMBL" id="FAOZ01000026">
    <property type="protein sequence ID" value="CUU59303.1"/>
    <property type="molecule type" value="Genomic_DNA"/>
</dbReference>
<proteinExistence type="predicted"/>
<evidence type="ECO:0000313" key="3">
    <source>
        <dbReference type="EMBL" id="CUU59303.1"/>
    </source>
</evidence>
<dbReference type="InterPro" id="IPR000073">
    <property type="entry name" value="AB_hydrolase_1"/>
</dbReference>
<dbReference type="SUPFAM" id="SSF53474">
    <property type="entry name" value="alpha/beta-Hydrolases"/>
    <property type="match status" value="1"/>
</dbReference>
<dbReference type="PANTHER" id="PTHR43329">
    <property type="entry name" value="EPOXIDE HYDROLASE"/>
    <property type="match status" value="1"/>
</dbReference>